<organism evidence="3 5">
    <name type="scientific">Kerstersia gyiorum</name>
    <dbReference type="NCBI Taxonomy" id="206506"/>
    <lineage>
        <taxon>Bacteria</taxon>
        <taxon>Pseudomonadati</taxon>
        <taxon>Pseudomonadota</taxon>
        <taxon>Betaproteobacteria</taxon>
        <taxon>Burkholderiales</taxon>
        <taxon>Alcaligenaceae</taxon>
        <taxon>Kerstersia</taxon>
    </lineage>
</organism>
<reference evidence="4 6" key="2">
    <citation type="submission" date="2019-02" db="EMBL/GenBank/DDBJ databases">
        <title>Genomic Encyclopedia of Type Strains, Phase IV (KMG-IV): sequencing the most valuable type-strain genomes for metagenomic binning, comparative biology and taxonomic classification.</title>
        <authorList>
            <person name="Goeker M."/>
        </authorList>
    </citation>
    <scope>NUCLEOTIDE SEQUENCE [LARGE SCALE GENOMIC DNA]</scope>
    <source>
        <strain evidence="4 6">DSM 16618</strain>
    </source>
</reference>
<dbReference type="Proteomes" id="UP000292039">
    <property type="component" value="Unassembled WGS sequence"/>
</dbReference>
<feature type="signal peptide" evidence="2">
    <location>
        <begin position="1"/>
        <end position="21"/>
    </location>
</feature>
<proteinExistence type="predicted"/>
<dbReference type="InterPro" id="IPR018389">
    <property type="entry name" value="DctP_fam"/>
</dbReference>
<dbReference type="STRING" id="206506.AAV32_14135"/>
<dbReference type="GeneID" id="99724869"/>
<dbReference type="Pfam" id="PF03480">
    <property type="entry name" value="DctP"/>
    <property type="match status" value="1"/>
</dbReference>
<dbReference type="PANTHER" id="PTHR33376">
    <property type="match status" value="1"/>
</dbReference>
<name>A0A171KPQ6_9BURK</name>
<keyword evidence="5" id="KW-1185">Reference proteome</keyword>
<accession>A0A171KPQ6</accession>
<dbReference type="PANTHER" id="PTHR33376:SF15">
    <property type="entry name" value="BLL6794 PROTEIN"/>
    <property type="match status" value="1"/>
</dbReference>
<feature type="chain" id="PRO_5036007454" evidence="2">
    <location>
        <begin position="22"/>
        <end position="350"/>
    </location>
</feature>
<protein>
    <submittedName>
        <fullName evidence="3">C4-dicarboxylate ABC transporter</fullName>
    </submittedName>
    <submittedName>
        <fullName evidence="4">TRAP-type C4-dicarboxylate transport system substrate-binding protein</fullName>
    </submittedName>
</protein>
<dbReference type="PATRIC" id="fig|206506.3.peg.3011"/>
<gene>
    <name evidence="3" type="ORF">AAV32_14135</name>
    <name evidence="4" type="ORF">EV679_0198</name>
</gene>
<sequence>MKTLHCLLAAAALATALPAAAAKPVVLRVHHFLAANSNAQVNIIEPWCKRIEEQSQQRMRCQIYPAAQLGGTPAQFFDQARDGVVDIVWAIPTYASGRFTKTEVFELPWITDNAEAGSKAFWRYVDEYAQDEYKGVKPLFVHLHDGTLLHFAGKEPKTLEELKGLKVRVPTRINSTMIGLLGAVPVQMPLPQVPESVAKGVIDGATVPWEGMPAIKLSEIAKWHLDVPEGMPRMSNTTFLFGMNQAKYDSLPDDLKAVIDANSGLEASGWAGRAGFDEQLQRFQDEAIGYGGTIYHITPEEYQRWVEATAPIVDEWKKEVAAKGADGQQLYEAARALVAEYAKAPAAGQQ</sequence>
<dbReference type="Gene3D" id="3.40.190.170">
    <property type="entry name" value="Bacterial extracellular solute-binding protein, family 7"/>
    <property type="match status" value="1"/>
</dbReference>
<evidence type="ECO:0000313" key="5">
    <source>
        <dbReference type="Proteomes" id="UP000078084"/>
    </source>
</evidence>
<dbReference type="NCBIfam" id="NF037995">
    <property type="entry name" value="TRAP_S1"/>
    <property type="match status" value="1"/>
</dbReference>
<comment type="caution">
    <text evidence="3">The sequence shown here is derived from an EMBL/GenBank/DDBJ whole genome shotgun (WGS) entry which is preliminary data.</text>
</comment>
<dbReference type="CDD" id="cd13665">
    <property type="entry name" value="PBP2_TRAP_Dctp3_4"/>
    <property type="match status" value="1"/>
</dbReference>
<evidence type="ECO:0000313" key="3">
    <source>
        <dbReference type="EMBL" id="KKO70873.1"/>
    </source>
</evidence>
<reference evidence="3 5" key="1">
    <citation type="submission" date="2015-04" db="EMBL/GenBank/DDBJ databases">
        <title>Genome sequence of Kerstersia gyiorum CG1.</title>
        <authorList>
            <person name="Greninger A.L."/>
            <person name="Kozyreva V."/>
            <person name="Chaturvedi V."/>
        </authorList>
    </citation>
    <scope>NUCLEOTIDE SEQUENCE [LARGE SCALE GENOMIC DNA]</scope>
    <source>
        <strain evidence="3 5">CG1</strain>
    </source>
</reference>
<dbReference type="RefSeq" id="WP_068373585.1">
    <property type="nucleotide sequence ID" value="NZ_CBCSEB010000003.1"/>
</dbReference>
<dbReference type="AlphaFoldDB" id="A0A171KPQ6"/>
<dbReference type="InterPro" id="IPR038404">
    <property type="entry name" value="TRAP_DctP_sf"/>
</dbReference>
<evidence type="ECO:0000256" key="1">
    <source>
        <dbReference type="ARBA" id="ARBA00022729"/>
    </source>
</evidence>
<keyword evidence="1 2" id="KW-0732">Signal</keyword>
<evidence type="ECO:0000313" key="6">
    <source>
        <dbReference type="Proteomes" id="UP000292039"/>
    </source>
</evidence>
<evidence type="ECO:0000256" key="2">
    <source>
        <dbReference type="SAM" id="SignalP"/>
    </source>
</evidence>
<dbReference type="EMBL" id="SGWZ01000001">
    <property type="protein sequence ID" value="RZS73014.1"/>
    <property type="molecule type" value="Genomic_DNA"/>
</dbReference>
<dbReference type="EMBL" id="LBNE01000011">
    <property type="protein sequence ID" value="KKO70873.1"/>
    <property type="molecule type" value="Genomic_DNA"/>
</dbReference>
<dbReference type="GO" id="GO:0055085">
    <property type="term" value="P:transmembrane transport"/>
    <property type="evidence" value="ECO:0007669"/>
    <property type="project" value="InterPro"/>
</dbReference>
<evidence type="ECO:0000313" key="4">
    <source>
        <dbReference type="EMBL" id="RZS73014.1"/>
    </source>
</evidence>
<dbReference type="Proteomes" id="UP000078084">
    <property type="component" value="Unassembled WGS sequence"/>
</dbReference>